<accession>A0A409WR19</accession>
<dbReference type="InParanoid" id="A0A409WR19"/>
<gene>
    <name evidence="2" type="ORF">CVT24_013092</name>
</gene>
<dbReference type="Proteomes" id="UP000284842">
    <property type="component" value="Unassembled WGS sequence"/>
</dbReference>
<organism evidence="2 3">
    <name type="scientific">Panaeolus cyanescens</name>
    <dbReference type="NCBI Taxonomy" id="181874"/>
    <lineage>
        <taxon>Eukaryota</taxon>
        <taxon>Fungi</taxon>
        <taxon>Dikarya</taxon>
        <taxon>Basidiomycota</taxon>
        <taxon>Agaricomycotina</taxon>
        <taxon>Agaricomycetes</taxon>
        <taxon>Agaricomycetidae</taxon>
        <taxon>Agaricales</taxon>
        <taxon>Agaricineae</taxon>
        <taxon>Galeropsidaceae</taxon>
        <taxon>Panaeolus</taxon>
    </lineage>
</organism>
<feature type="compositionally biased region" description="Polar residues" evidence="1">
    <location>
        <begin position="25"/>
        <end position="36"/>
    </location>
</feature>
<protein>
    <submittedName>
        <fullName evidence="2">Uncharacterized protein</fullName>
    </submittedName>
</protein>
<feature type="compositionally biased region" description="Pro residues" evidence="1">
    <location>
        <begin position="60"/>
        <end position="70"/>
    </location>
</feature>
<evidence type="ECO:0000256" key="1">
    <source>
        <dbReference type="SAM" id="MobiDB-lite"/>
    </source>
</evidence>
<comment type="caution">
    <text evidence="2">The sequence shown here is derived from an EMBL/GenBank/DDBJ whole genome shotgun (WGS) entry which is preliminary data.</text>
</comment>
<reference evidence="2 3" key="1">
    <citation type="journal article" date="2018" name="Evol. Lett.">
        <title>Horizontal gene cluster transfer increased hallucinogenic mushroom diversity.</title>
        <authorList>
            <person name="Reynolds H.T."/>
            <person name="Vijayakumar V."/>
            <person name="Gluck-Thaler E."/>
            <person name="Korotkin H.B."/>
            <person name="Matheny P.B."/>
            <person name="Slot J.C."/>
        </authorList>
    </citation>
    <scope>NUCLEOTIDE SEQUENCE [LARGE SCALE GENOMIC DNA]</scope>
    <source>
        <strain evidence="2 3">2629</strain>
    </source>
</reference>
<evidence type="ECO:0000313" key="2">
    <source>
        <dbReference type="EMBL" id="PPQ80929.1"/>
    </source>
</evidence>
<dbReference type="EMBL" id="NHTK01005329">
    <property type="protein sequence ID" value="PPQ80929.1"/>
    <property type="molecule type" value="Genomic_DNA"/>
</dbReference>
<dbReference type="AlphaFoldDB" id="A0A409WR19"/>
<sequence>MTEQYQRKMYTQQQINPQTPPPSGAPTSRSPFQPSNIVARLPDPSSFYSSGDSGARPLWNGPPRPLPPLKGPDGDAEYHAASETDGVERRKKGWLKALLPCF</sequence>
<keyword evidence="3" id="KW-1185">Reference proteome</keyword>
<proteinExistence type="predicted"/>
<name>A0A409WR19_9AGAR</name>
<feature type="region of interest" description="Disordered" evidence="1">
    <location>
        <begin position="1"/>
        <end position="87"/>
    </location>
</feature>
<evidence type="ECO:0000313" key="3">
    <source>
        <dbReference type="Proteomes" id="UP000284842"/>
    </source>
</evidence>
<feature type="compositionally biased region" description="Basic and acidic residues" evidence="1">
    <location>
        <begin position="72"/>
        <end position="87"/>
    </location>
</feature>